<keyword evidence="6" id="KW-0408">Iron</keyword>
<accession>A0ABM9HA86</accession>
<reference evidence="11 12" key="1">
    <citation type="submission" date="2022-09" db="EMBL/GenBank/DDBJ databases">
        <authorList>
            <person name="Kop L."/>
        </authorList>
    </citation>
    <scope>NUCLEOTIDE SEQUENCE [LARGE SCALE GENOMIC DNA]</scope>
    <source>
        <strain evidence="11 12">347</strain>
    </source>
</reference>
<dbReference type="SFLD" id="SFLDG01082">
    <property type="entry name" value="B12-binding_domain_containing"/>
    <property type="match status" value="1"/>
</dbReference>
<dbReference type="InterPro" id="IPR023404">
    <property type="entry name" value="rSAM_horseshoe"/>
</dbReference>
<feature type="compositionally biased region" description="Basic residues" evidence="8">
    <location>
        <begin position="515"/>
        <end position="524"/>
    </location>
</feature>
<dbReference type="PROSITE" id="PS51332">
    <property type="entry name" value="B12_BINDING"/>
    <property type="match status" value="1"/>
</dbReference>
<dbReference type="SUPFAM" id="SSF102114">
    <property type="entry name" value="Radical SAM enzymes"/>
    <property type="match status" value="1"/>
</dbReference>
<protein>
    <submittedName>
        <fullName evidence="11">B12-binding domain-containing protein</fullName>
    </submittedName>
</protein>
<keyword evidence="7" id="KW-0411">Iron-sulfur</keyword>
<feature type="region of interest" description="Disordered" evidence="8">
    <location>
        <begin position="511"/>
        <end position="564"/>
    </location>
</feature>
<dbReference type="RefSeq" id="WP_282010014.1">
    <property type="nucleotide sequence ID" value="NZ_OX336137.1"/>
</dbReference>
<dbReference type="Proteomes" id="UP001157733">
    <property type="component" value="Chromosome"/>
</dbReference>
<dbReference type="InterPro" id="IPR007197">
    <property type="entry name" value="rSAM"/>
</dbReference>
<feature type="domain" description="B12-binding" evidence="9">
    <location>
        <begin position="10"/>
        <end position="144"/>
    </location>
</feature>
<dbReference type="Gene3D" id="3.40.50.280">
    <property type="entry name" value="Cobalamin-binding domain"/>
    <property type="match status" value="1"/>
</dbReference>
<evidence type="ECO:0000313" key="12">
    <source>
        <dbReference type="Proteomes" id="UP001157733"/>
    </source>
</evidence>
<evidence type="ECO:0000259" key="10">
    <source>
        <dbReference type="PROSITE" id="PS51918"/>
    </source>
</evidence>
<dbReference type="PROSITE" id="PS51918">
    <property type="entry name" value="RADICAL_SAM"/>
    <property type="match status" value="1"/>
</dbReference>
<feature type="compositionally biased region" description="Basic and acidic residues" evidence="8">
    <location>
        <begin position="544"/>
        <end position="555"/>
    </location>
</feature>
<dbReference type="InterPro" id="IPR034466">
    <property type="entry name" value="Methyltransferase_Class_B"/>
</dbReference>
<evidence type="ECO:0000256" key="2">
    <source>
        <dbReference type="ARBA" id="ARBA00022603"/>
    </source>
</evidence>
<gene>
    <name evidence="11" type="ORF">NSPWAT_0184</name>
</gene>
<dbReference type="InterPro" id="IPR006638">
    <property type="entry name" value="Elp3/MiaA/NifB-like_rSAM"/>
</dbReference>
<dbReference type="EMBL" id="OX336137">
    <property type="protein sequence ID" value="CAI2717043.1"/>
    <property type="molecule type" value="Genomic_DNA"/>
</dbReference>
<dbReference type="PANTHER" id="PTHR43409:SF7">
    <property type="entry name" value="BLL1977 PROTEIN"/>
    <property type="match status" value="1"/>
</dbReference>
<dbReference type="Pfam" id="PF02310">
    <property type="entry name" value="B12-binding"/>
    <property type="match status" value="1"/>
</dbReference>
<evidence type="ECO:0000313" key="11">
    <source>
        <dbReference type="EMBL" id="CAI2717043.1"/>
    </source>
</evidence>
<keyword evidence="5" id="KW-0479">Metal-binding</keyword>
<organism evidence="11 12">
    <name type="scientific">Nitrospina watsonii</name>
    <dbReference type="NCBI Taxonomy" id="1323948"/>
    <lineage>
        <taxon>Bacteria</taxon>
        <taxon>Pseudomonadati</taxon>
        <taxon>Nitrospinota/Tectimicrobiota group</taxon>
        <taxon>Nitrospinota</taxon>
        <taxon>Nitrospinia</taxon>
        <taxon>Nitrospinales</taxon>
        <taxon>Nitrospinaceae</taxon>
        <taxon>Nitrospina</taxon>
    </lineage>
</organism>
<keyword evidence="2" id="KW-0489">Methyltransferase</keyword>
<keyword evidence="12" id="KW-1185">Reference proteome</keyword>
<evidence type="ECO:0000256" key="5">
    <source>
        <dbReference type="ARBA" id="ARBA00022723"/>
    </source>
</evidence>
<comment type="cofactor">
    <cofactor evidence="1">
        <name>[4Fe-4S] cluster</name>
        <dbReference type="ChEBI" id="CHEBI:49883"/>
    </cofactor>
</comment>
<dbReference type="Pfam" id="PF04055">
    <property type="entry name" value="Radical_SAM"/>
    <property type="match status" value="1"/>
</dbReference>
<evidence type="ECO:0000256" key="3">
    <source>
        <dbReference type="ARBA" id="ARBA00022679"/>
    </source>
</evidence>
<dbReference type="InterPro" id="IPR058240">
    <property type="entry name" value="rSAM_sf"/>
</dbReference>
<keyword evidence="3" id="KW-0808">Transferase</keyword>
<dbReference type="CDD" id="cd01335">
    <property type="entry name" value="Radical_SAM"/>
    <property type="match status" value="1"/>
</dbReference>
<proteinExistence type="predicted"/>
<keyword evidence="4" id="KW-0949">S-adenosyl-L-methionine</keyword>
<dbReference type="CDD" id="cd02068">
    <property type="entry name" value="radical_SAM_B12_BD"/>
    <property type="match status" value="1"/>
</dbReference>
<dbReference type="SFLD" id="SFLDS00029">
    <property type="entry name" value="Radical_SAM"/>
    <property type="match status" value="1"/>
</dbReference>
<sequence>MLFINPAYEKFGGMLSRYIPVGIPVSLGVISAYLRKYGVKNIRVVDEEIETITQDNFRKFVEGLEQPLIIGITVLTSQAGRAYNIGRMYKEAYPDCTVIMGGVHVTALPEEALRNGSADIVVRGEGEETMRQLYHSLREGGDAWQKIRGITFLDEEDELVSNPDNDLIDNLDDVPIFPYELFEHPKYDMGFLTGARGCPYKCSYCSQRILTGLTYRWHSMERIIENVKILVNKYKIENITFYDDIFSVNKRRVIELCDGIVEAGLHEKCAFAVQTRADNIHEDILPAMKRANFKTIGMGMETGVERIAKEANKDQTVEQHLDAVALCKKYGFKVSLFMIYGFPGESKADRDESWRVVNGANVGFVKFNNLIPYPGTPIYDEAQREGRLHIMEGWRNFNSTLSITRSIFDTIPLAYVPKGVTEFELKRDIIRRNLQYYFQWKIVKSILTRDKGVGWIALPPNWFLKPREVAALTGMALILGSNLLFSLLPPFVGNAVFALLKRGRSEAAPKDIKMKDRKFRRSRLPKGAEAEAPEPAAMVEGAEGDDKARSQKGRAEWLGWSSPS</sequence>
<dbReference type="SFLD" id="SFLDG01123">
    <property type="entry name" value="methyltransferase_(Class_B)"/>
    <property type="match status" value="1"/>
</dbReference>
<evidence type="ECO:0000256" key="4">
    <source>
        <dbReference type="ARBA" id="ARBA00022691"/>
    </source>
</evidence>
<evidence type="ECO:0000256" key="6">
    <source>
        <dbReference type="ARBA" id="ARBA00023004"/>
    </source>
</evidence>
<evidence type="ECO:0000259" key="9">
    <source>
        <dbReference type="PROSITE" id="PS51332"/>
    </source>
</evidence>
<feature type="domain" description="Radical SAM core" evidence="10">
    <location>
        <begin position="184"/>
        <end position="401"/>
    </location>
</feature>
<dbReference type="Gene3D" id="3.80.30.20">
    <property type="entry name" value="tm_1862 like domain"/>
    <property type="match status" value="1"/>
</dbReference>
<evidence type="ECO:0000256" key="8">
    <source>
        <dbReference type="SAM" id="MobiDB-lite"/>
    </source>
</evidence>
<dbReference type="InterPro" id="IPR006158">
    <property type="entry name" value="Cobalamin-bd"/>
</dbReference>
<dbReference type="SMART" id="SM00729">
    <property type="entry name" value="Elp3"/>
    <property type="match status" value="1"/>
</dbReference>
<name>A0ABM9HA86_9BACT</name>
<dbReference type="InterPro" id="IPR051198">
    <property type="entry name" value="BchE-like"/>
</dbReference>
<evidence type="ECO:0000256" key="7">
    <source>
        <dbReference type="ARBA" id="ARBA00023014"/>
    </source>
</evidence>
<dbReference type="PANTHER" id="PTHR43409">
    <property type="entry name" value="ANAEROBIC MAGNESIUM-PROTOPORPHYRIN IX MONOMETHYL ESTER CYCLASE-RELATED"/>
    <property type="match status" value="1"/>
</dbReference>
<evidence type="ECO:0000256" key="1">
    <source>
        <dbReference type="ARBA" id="ARBA00001966"/>
    </source>
</evidence>